<dbReference type="CDD" id="cd06587">
    <property type="entry name" value="VOC"/>
    <property type="match status" value="1"/>
</dbReference>
<evidence type="ECO:0000313" key="4">
    <source>
        <dbReference type="Proteomes" id="UP000809431"/>
    </source>
</evidence>
<dbReference type="InterPro" id="IPR029068">
    <property type="entry name" value="Glyas_Bleomycin-R_OHBP_Dase"/>
</dbReference>
<dbReference type="PROSITE" id="PS00934">
    <property type="entry name" value="GLYOXALASE_I_1"/>
    <property type="match status" value="1"/>
</dbReference>
<dbReference type="InterPro" id="IPR037523">
    <property type="entry name" value="VOC_core"/>
</dbReference>
<dbReference type="Pfam" id="PF00903">
    <property type="entry name" value="Glyoxalase"/>
    <property type="match status" value="1"/>
</dbReference>
<dbReference type="InterPro" id="IPR004360">
    <property type="entry name" value="Glyas_Fos-R_dOase_dom"/>
</dbReference>
<evidence type="ECO:0000259" key="2">
    <source>
        <dbReference type="PROSITE" id="PS51819"/>
    </source>
</evidence>
<evidence type="ECO:0000256" key="1">
    <source>
        <dbReference type="ARBA" id="ARBA00022723"/>
    </source>
</evidence>
<keyword evidence="1" id="KW-0479">Metal-binding</keyword>
<proteinExistence type="predicted"/>
<dbReference type="Proteomes" id="UP000809431">
    <property type="component" value="Unassembled WGS sequence"/>
</dbReference>
<dbReference type="SUPFAM" id="SSF54593">
    <property type="entry name" value="Glyoxalase/Bleomycin resistance protein/Dihydroxybiphenyl dioxygenase"/>
    <property type="match status" value="1"/>
</dbReference>
<evidence type="ECO:0000313" key="3">
    <source>
        <dbReference type="EMBL" id="MBM3116105.1"/>
    </source>
</evidence>
<reference evidence="3 4" key="1">
    <citation type="submission" date="2021-01" db="EMBL/GenBank/DDBJ databases">
        <title>Draft Genome Sequence and Polyhydroxyalkanoate Biosynthetic Potential of Jeongeupia naejangsanensis Type Strain DSM 24253.</title>
        <authorList>
            <person name="Turrini P."/>
            <person name="Artuso I."/>
            <person name="Lugli G.A."/>
            <person name="Frangipani E."/>
            <person name="Ventura M."/>
            <person name="Visca P."/>
        </authorList>
    </citation>
    <scope>NUCLEOTIDE SEQUENCE [LARGE SCALE GENOMIC DNA]</scope>
    <source>
        <strain evidence="3 4">DSM 24253</strain>
    </source>
</reference>
<accession>A0ABS2BKW9</accession>
<dbReference type="Gene3D" id="3.10.180.10">
    <property type="entry name" value="2,3-Dihydroxybiphenyl 1,2-Dioxygenase, domain 1"/>
    <property type="match status" value="1"/>
</dbReference>
<organism evidence="3 4">
    <name type="scientific">Jeongeupia naejangsanensis</name>
    <dbReference type="NCBI Taxonomy" id="613195"/>
    <lineage>
        <taxon>Bacteria</taxon>
        <taxon>Pseudomonadati</taxon>
        <taxon>Pseudomonadota</taxon>
        <taxon>Betaproteobacteria</taxon>
        <taxon>Neisseriales</taxon>
        <taxon>Chitinibacteraceae</taxon>
        <taxon>Jeongeupia</taxon>
    </lineage>
</organism>
<dbReference type="PROSITE" id="PS51819">
    <property type="entry name" value="VOC"/>
    <property type="match status" value="1"/>
</dbReference>
<name>A0ABS2BKW9_9NEIS</name>
<protein>
    <submittedName>
        <fullName evidence="3">VOC family protein</fullName>
    </submittedName>
</protein>
<comment type="caution">
    <text evidence="3">The sequence shown here is derived from an EMBL/GenBank/DDBJ whole genome shotgun (WGS) entry which is preliminary data.</text>
</comment>
<gene>
    <name evidence="3" type="ORF">JMJ54_09690</name>
</gene>
<dbReference type="RefSeq" id="WP_203538206.1">
    <property type="nucleotide sequence ID" value="NZ_JAESND010000004.1"/>
</dbReference>
<feature type="domain" description="VOC" evidence="2">
    <location>
        <begin position="9"/>
        <end position="133"/>
    </location>
</feature>
<dbReference type="InterPro" id="IPR018146">
    <property type="entry name" value="Glyoxalase_1_CS"/>
</dbReference>
<keyword evidence="4" id="KW-1185">Reference proteome</keyword>
<dbReference type="EMBL" id="JAESND010000004">
    <property type="protein sequence ID" value="MBM3116105.1"/>
    <property type="molecule type" value="Genomic_DNA"/>
</dbReference>
<sequence length="134" mass="14317">MAIETLITGVAHIGIRVHELARSRAFYELLGFRFVVGPVGPEPVAVMSHPSGLEVNFILNASAAATRNVLMDIDDKHAGYTHMALAVSDVLAVKRGLEAAGVAISEGPITFSTGSTSIFVRDPDWNVIEFNQKG</sequence>